<dbReference type="PANTHER" id="PTHR24100">
    <property type="entry name" value="BUTYROPHILIN"/>
    <property type="match status" value="1"/>
</dbReference>
<accession>A0A667ZMK4</accession>
<dbReference type="InterPro" id="IPR050504">
    <property type="entry name" value="IgSF_BTN/MOG"/>
</dbReference>
<evidence type="ECO:0000256" key="3">
    <source>
        <dbReference type="ARBA" id="ARBA00023319"/>
    </source>
</evidence>
<dbReference type="InParanoid" id="A0A667ZMK4"/>
<evidence type="ECO:0000259" key="5">
    <source>
        <dbReference type="PROSITE" id="PS50835"/>
    </source>
</evidence>
<feature type="transmembrane region" description="Helical" evidence="4">
    <location>
        <begin position="167"/>
        <end position="190"/>
    </location>
</feature>
<dbReference type="GeneTree" id="ENSGT01050000244843"/>
<protein>
    <recommendedName>
        <fullName evidence="5">Ig-like domain-containing protein</fullName>
    </recommendedName>
</protein>
<dbReference type="GO" id="GO:0050852">
    <property type="term" value="P:T cell receptor signaling pathway"/>
    <property type="evidence" value="ECO:0007669"/>
    <property type="project" value="TreeGrafter"/>
</dbReference>
<organism evidence="6 7">
    <name type="scientific">Myripristis murdjan</name>
    <name type="common">pinecone soldierfish</name>
    <dbReference type="NCBI Taxonomy" id="586833"/>
    <lineage>
        <taxon>Eukaryota</taxon>
        <taxon>Metazoa</taxon>
        <taxon>Chordata</taxon>
        <taxon>Craniata</taxon>
        <taxon>Vertebrata</taxon>
        <taxon>Euteleostomi</taxon>
        <taxon>Actinopterygii</taxon>
        <taxon>Neopterygii</taxon>
        <taxon>Teleostei</taxon>
        <taxon>Neoteleostei</taxon>
        <taxon>Acanthomorphata</taxon>
        <taxon>Holocentriformes</taxon>
        <taxon>Holocentridae</taxon>
        <taxon>Myripristis</taxon>
    </lineage>
</organism>
<feature type="domain" description="Ig-like" evidence="5">
    <location>
        <begin position="7"/>
        <end position="115"/>
    </location>
</feature>
<dbReference type="PANTHER" id="PTHR24100:SF151">
    <property type="entry name" value="ICOS LIGAND"/>
    <property type="match status" value="1"/>
</dbReference>
<evidence type="ECO:0000256" key="1">
    <source>
        <dbReference type="ARBA" id="ARBA00004370"/>
    </source>
</evidence>
<dbReference type="InterPro" id="IPR013783">
    <property type="entry name" value="Ig-like_fold"/>
</dbReference>
<dbReference type="FunFam" id="2.60.40.10:FF:000208">
    <property type="entry name" value="Butyrophilin subfamily 1 member A1"/>
    <property type="match status" value="1"/>
</dbReference>
<dbReference type="SUPFAM" id="SSF48726">
    <property type="entry name" value="Immunoglobulin"/>
    <property type="match status" value="1"/>
</dbReference>
<dbReference type="Proteomes" id="UP000472263">
    <property type="component" value="Chromosome 18"/>
</dbReference>
<dbReference type="InterPro" id="IPR003599">
    <property type="entry name" value="Ig_sub"/>
</dbReference>
<dbReference type="Gene3D" id="2.60.40.10">
    <property type="entry name" value="Immunoglobulins"/>
    <property type="match status" value="1"/>
</dbReference>
<evidence type="ECO:0000313" key="7">
    <source>
        <dbReference type="Proteomes" id="UP000472263"/>
    </source>
</evidence>
<reference evidence="6" key="2">
    <citation type="submission" date="2025-08" db="UniProtKB">
        <authorList>
            <consortium name="Ensembl"/>
        </authorList>
    </citation>
    <scope>IDENTIFICATION</scope>
</reference>
<evidence type="ECO:0000256" key="4">
    <source>
        <dbReference type="SAM" id="Phobius"/>
    </source>
</evidence>
<keyword evidence="2 4" id="KW-0472">Membrane</keyword>
<dbReference type="InterPro" id="IPR013106">
    <property type="entry name" value="Ig_V-set"/>
</dbReference>
<dbReference type="GO" id="GO:0005102">
    <property type="term" value="F:signaling receptor binding"/>
    <property type="evidence" value="ECO:0007669"/>
    <property type="project" value="TreeGrafter"/>
</dbReference>
<keyword evidence="4" id="KW-0812">Transmembrane</keyword>
<reference evidence="6" key="3">
    <citation type="submission" date="2025-09" db="UniProtKB">
        <authorList>
            <consortium name="Ensembl"/>
        </authorList>
    </citation>
    <scope>IDENTIFICATION</scope>
</reference>
<dbReference type="SMART" id="SM00409">
    <property type="entry name" value="IG"/>
    <property type="match status" value="1"/>
</dbReference>
<proteinExistence type="predicted"/>
<dbReference type="PROSITE" id="PS50835">
    <property type="entry name" value="IG_LIKE"/>
    <property type="match status" value="1"/>
</dbReference>
<dbReference type="InterPro" id="IPR007110">
    <property type="entry name" value="Ig-like_dom"/>
</dbReference>
<dbReference type="Ensembl" id="ENSMMDT00005034845.1">
    <property type="protein sequence ID" value="ENSMMDP00005034101.1"/>
    <property type="gene ID" value="ENSMMDG00005016044.1"/>
</dbReference>
<evidence type="ECO:0000256" key="2">
    <source>
        <dbReference type="ARBA" id="ARBA00023136"/>
    </source>
</evidence>
<dbReference type="GO" id="GO:0009897">
    <property type="term" value="C:external side of plasma membrane"/>
    <property type="evidence" value="ECO:0007669"/>
    <property type="project" value="TreeGrafter"/>
</dbReference>
<sequence length="248" mass="27770">MSLCCFPGEFQVIGSTRPIAAMVGDDVTLPCHLEPGLDVRRLTVEWTRADLPPDPRDKLNRRKYVHLYRHGQEDALMKNVRYSGRTLLSRRGLVRGDMALKLTNVTLQDAGKYQCFIPKLKNRVKEALVQLVVVEPLPPTPAEKITTVNPDEKEKPDGKGEVSRPTAWIVAVIVTVVLSLTGLSLCVVCCQRTRKQEKQPDYESVTQPIIKVQFKPAAPHPQVSRCTDMKELSWCHKHADGLNDAVVS</sequence>
<evidence type="ECO:0000313" key="6">
    <source>
        <dbReference type="Ensembl" id="ENSMMDP00005034101.1"/>
    </source>
</evidence>
<dbReference type="InterPro" id="IPR036179">
    <property type="entry name" value="Ig-like_dom_sf"/>
</dbReference>
<keyword evidence="3" id="KW-0393">Immunoglobulin domain</keyword>
<dbReference type="AlphaFoldDB" id="A0A667ZMK4"/>
<name>A0A667ZMK4_9TELE</name>
<keyword evidence="4" id="KW-1133">Transmembrane helix</keyword>
<comment type="subcellular location">
    <subcellularLocation>
        <location evidence="1">Membrane</location>
    </subcellularLocation>
</comment>
<dbReference type="Pfam" id="PF07686">
    <property type="entry name" value="V-set"/>
    <property type="match status" value="1"/>
</dbReference>
<reference evidence="6" key="1">
    <citation type="submission" date="2019-06" db="EMBL/GenBank/DDBJ databases">
        <authorList>
            <consortium name="Wellcome Sanger Institute Data Sharing"/>
        </authorList>
    </citation>
    <scope>NUCLEOTIDE SEQUENCE [LARGE SCALE GENOMIC DNA]</scope>
</reference>
<dbReference type="GO" id="GO:0001817">
    <property type="term" value="P:regulation of cytokine production"/>
    <property type="evidence" value="ECO:0007669"/>
    <property type="project" value="TreeGrafter"/>
</dbReference>
<keyword evidence="7" id="KW-1185">Reference proteome</keyword>